<evidence type="ECO:0000313" key="2">
    <source>
        <dbReference type="EMBL" id="PZD95328.1"/>
    </source>
</evidence>
<evidence type="ECO:0000313" key="3">
    <source>
        <dbReference type="Proteomes" id="UP000249522"/>
    </source>
</evidence>
<accession>A0A2W1L5D9</accession>
<protein>
    <recommendedName>
        <fullName evidence="4">DUF4025 domain-containing protein</fullName>
    </recommendedName>
</protein>
<reference evidence="2 3" key="1">
    <citation type="submission" date="2018-06" db="EMBL/GenBank/DDBJ databases">
        <title>Paenibacillus imtechensis sp. nov.</title>
        <authorList>
            <person name="Pinnaka A.K."/>
            <person name="Singh H."/>
            <person name="Kaur M."/>
        </authorList>
    </citation>
    <scope>NUCLEOTIDE SEQUENCE [LARGE SCALE GENOMIC DNA]</scope>
    <source>
        <strain evidence="2 3">SMB1</strain>
    </source>
</reference>
<feature type="region of interest" description="Disordered" evidence="1">
    <location>
        <begin position="1"/>
        <end position="36"/>
    </location>
</feature>
<proteinExistence type="predicted"/>
<dbReference type="EMBL" id="QKRB01000044">
    <property type="protein sequence ID" value="PZD95328.1"/>
    <property type="molecule type" value="Genomic_DNA"/>
</dbReference>
<evidence type="ECO:0008006" key="4">
    <source>
        <dbReference type="Google" id="ProtNLM"/>
    </source>
</evidence>
<gene>
    <name evidence="2" type="ORF">DNH61_12335</name>
</gene>
<dbReference type="Proteomes" id="UP000249522">
    <property type="component" value="Unassembled WGS sequence"/>
</dbReference>
<name>A0A2W1L5D9_9BACL</name>
<feature type="compositionally biased region" description="Basic and acidic residues" evidence="1">
    <location>
        <begin position="1"/>
        <end position="10"/>
    </location>
</feature>
<sequence length="62" mass="7326">MSNRIEEIRADQQNFLDKTDDEVKEVPSHTTTNDDAVEAMVSHLNKYDEQEEYQKPENQENK</sequence>
<evidence type="ECO:0000256" key="1">
    <source>
        <dbReference type="SAM" id="MobiDB-lite"/>
    </source>
</evidence>
<keyword evidence="3" id="KW-1185">Reference proteome</keyword>
<dbReference type="OrthoDB" id="2660834at2"/>
<comment type="caution">
    <text evidence="2">The sequence shown here is derived from an EMBL/GenBank/DDBJ whole genome shotgun (WGS) entry which is preliminary data.</text>
</comment>
<dbReference type="RefSeq" id="WP_111146957.1">
    <property type="nucleotide sequence ID" value="NZ_QKRB01000044.1"/>
</dbReference>
<dbReference type="AlphaFoldDB" id="A0A2W1L5D9"/>
<organism evidence="2 3">
    <name type="scientific">Paenibacillus sambharensis</name>
    <dbReference type="NCBI Taxonomy" id="1803190"/>
    <lineage>
        <taxon>Bacteria</taxon>
        <taxon>Bacillati</taxon>
        <taxon>Bacillota</taxon>
        <taxon>Bacilli</taxon>
        <taxon>Bacillales</taxon>
        <taxon>Paenibacillaceae</taxon>
        <taxon>Paenibacillus</taxon>
    </lineage>
</organism>